<name>A0A6I6DJG9_9FIRM</name>
<dbReference type="GO" id="GO:0009236">
    <property type="term" value="P:cobalamin biosynthetic process"/>
    <property type="evidence" value="ECO:0007669"/>
    <property type="project" value="UniProtKB-UniRule"/>
</dbReference>
<dbReference type="PANTHER" id="PTHR43467">
    <property type="entry name" value="COBALT-PRECORRIN-2 C(20)-METHYLTRANSFERASE"/>
    <property type="match status" value="1"/>
</dbReference>
<sequence length="234" mass="26361">MDKGKLYAIGVGPGDPELLTLKAKRILEAVDYLFIPVSREDKRSIAFSIITKVVKKDWKIIEVLVPMTNDLVILQESWDETAKKISEVLDQGRDCAYITLGDPGTYSSFSYIHKSLVALMPNLKVEIIPGITSYQAISAWVNKPLVEGQENLTIVPAVQNREKISTQLDNFDNIVFLKAGKKYREIDEILKQKGISARLTLASRFGFEDGFYTEDLNELNGKELDYLTSLLVKK</sequence>
<dbReference type="CDD" id="cd11645">
    <property type="entry name" value="Precorrin_2_C20_MT"/>
    <property type="match status" value="1"/>
</dbReference>
<evidence type="ECO:0000313" key="9">
    <source>
        <dbReference type="EMBL" id="QGU00251.1"/>
    </source>
</evidence>
<protein>
    <submittedName>
        <fullName evidence="9">Cobalt-precorrin-2 C20-methyltransferase</fullName>
        <ecNumber evidence="9">2.1.1.130</ecNumber>
    </submittedName>
</protein>
<dbReference type="KEGG" id="salq:SYNTR_1657"/>
<dbReference type="Pfam" id="PF00590">
    <property type="entry name" value="TP_methylase"/>
    <property type="match status" value="1"/>
</dbReference>
<evidence type="ECO:0000259" key="8">
    <source>
        <dbReference type="Pfam" id="PF00590"/>
    </source>
</evidence>
<dbReference type="EMBL" id="CP046457">
    <property type="protein sequence ID" value="QGU00251.1"/>
    <property type="molecule type" value="Genomic_DNA"/>
</dbReference>
<dbReference type="AlphaFoldDB" id="A0A6I6DJG9"/>
<dbReference type="GO" id="GO:0030788">
    <property type="term" value="F:precorrin-2 C20-methyltransferase activity"/>
    <property type="evidence" value="ECO:0007669"/>
    <property type="project" value="UniProtKB-EC"/>
</dbReference>
<feature type="domain" description="Tetrapyrrole methylase" evidence="8">
    <location>
        <begin position="5"/>
        <end position="208"/>
    </location>
</feature>
<dbReference type="PANTHER" id="PTHR43467:SF2">
    <property type="entry name" value="COBALT-PRECORRIN-2 C(20)-METHYLTRANSFERASE"/>
    <property type="match status" value="1"/>
</dbReference>
<dbReference type="Gene3D" id="3.40.1010.10">
    <property type="entry name" value="Cobalt-precorrin-4 Transmethylase, Domain 1"/>
    <property type="match status" value="1"/>
</dbReference>
<comment type="pathway">
    <text evidence="1">Cofactor biosynthesis; adenosylcobalamin biosynthesis.</text>
</comment>
<gene>
    <name evidence="9" type="ORF">SYNTR_1657</name>
</gene>
<dbReference type="UniPathway" id="UPA00148"/>
<keyword evidence="10" id="KW-1185">Reference proteome</keyword>
<keyword evidence="4 9" id="KW-0489">Methyltransferase</keyword>
<evidence type="ECO:0000256" key="2">
    <source>
        <dbReference type="ARBA" id="ARBA00005879"/>
    </source>
</evidence>
<evidence type="ECO:0000256" key="6">
    <source>
        <dbReference type="ARBA" id="ARBA00022691"/>
    </source>
</evidence>
<evidence type="ECO:0000256" key="7">
    <source>
        <dbReference type="PIRNR" id="PIRNR036427"/>
    </source>
</evidence>
<reference evidence="10" key="1">
    <citation type="journal article" date="2019" name="Microbiology">
        <title>Complete Genome Sequence of an Uncultured Bacterium of the Candidate Phylum Bipolaricaulota.</title>
        <authorList>
            <person name="Kadnikov V.V."/>
            <person name="Mardanov A.V."/>
            <person name="Beletsky A.V."/>
            <person name="Frank Y.A."/>
            <person name="Karnachuk O.V."/>
            <person name="Ravin N.V."/>
        </authorList>
    </citation>
    <scope>NUCLEOTIDE SEQUENCE [LARGE SCALE GENOMIC DNA]</scope>
</reference>
<dbReference type="InterPro" id="IPR014777">
    <property type="entry name" value="4pyrrole_Mease_sub1"/>
</dbReference>
<dbReference type="Gene3D" id="3.30.950.10">
    <property type="entry name" value="Methyltransferase, Cobalt-precorrin-4 Transmethylase, Domain 2"/>
    <property type="match status" value="1"/>
</dbReference>
<proteinExistence type="inferred from homology"/>
<evidence type="ECO:0000256" key="5">
    <source>
        <dbReference type="ARBA" id="ARBA00022679"/>
    </source>
</evidence>
<dbReference type="SUPFAM" id="SSF53790">
    <property type="entry name" value="Tetrapyrrole methylase"/>
    <property type="match status" value="1"/>
</dbReference>
<dbReference type="Proteomes" id="UP000426444">
    <property type="component" value="Chromosome"/>
</dbReference>
<accession>A0A6I6DJG9</accession>
<dbReference type="NCBIfam" id="TIGR01467">
    <property type="entry name" value="cobI_cbiL"/>
    <property type="match status" value="1"/>
</dbReference>
<evidence type="ECO:0000313" key="10">
    <source>
        <dbReference type="Proteomes" id="UP000426444"/>
    </source>
</evidence>
<keyword evidence="5 9" id="KW-0808">Transferase</keyword>
<dbReference type="RefSeq" id="WP_197079066.1">
    <property type="nucleotide sequence ID" value="NZ_CP046457.1"/>
</dbReference>
<evidence type="ECO:0000256" key="3">
    <source>
        <dbReference type="ARBA" id="ARBA00022573"/>
    </source>
</evidence>
<keyword evidence="6" id="KW-0949">S-adenosyl-L-methionine</keyword>
<dbReference type="InterPro" id="IPR006364">
    <property type="entry name" value="CobI/CbiL/CobIJ_dom"/>
</dbReference>
<keyword evidence="3" id="KW-0169">Cobalamin biosynthesis</keyword>
<comment type="similarity">
    <text evidence="2 7">Belongs to the precorrin methyltransferase family.</text>
</comment>
<dbReference type="EC" id="2.1.1.130" evidence="9"/>
<evidence type="ECO:0000256" key="1">
    <source>
        <dbReference type="ARBA" id="ARBA00004953"/>
    </source>
</evidence>
<dbReference type="InterPro" id="IPR000878">
    <property type="entry name" value="4pyrrol_Mease"/>
</dbReference>
<evidence type="ECO:0000256" key="4">
    <source>
        <dbReference type="ARBA" id="ARBA00022603"/>
    </source>
</evidence>
<dbReference type="GO" id="GO:0032259">
    <property type="term" value="P:methylation"/>
    <property type="evidence" value="ECO:0007669"/>
    <property type="project" value="UniProtKB-KW"/>
</dbReference>
<dbReference type="PIRSF" id="PIRSF036427">
    <property type="entry name" value="Precrrn-2_mtase"/>
    <property type="match status" value="1"/>
</dbReference>
<dbReference type="InterPro" id="IPR035996">
    <property type="entry name" value="4pyrrol_Methylase_sf"/>
</dbReference>
<organism evidence="9 10">
    <name type="scientific">Candidatus Syntrophocurvum alkaliphilum</name>
    <dbReference type="NCBI Taxonomy" id="2293317"/>
    <lineage>
        <taxon>Bacteria</taxon>
        <taxon>Bacillati</taxon>
        <taxon>Bacillota</taxon>
        <taxon>Clostridia</taxon>
        <taxon>Eubacteriales</taxon>
        <taxon>Syntrophomonadaceae</taxon>
        <taxon>Candidatus Syntrophocurvum</taxon>
    </lineage>
</organism>
<dbReference type="InterPro" id="IPR012382">
    <property type="entry name" value="CobI/CbiL"/>
</dbReference>
<dbReference type="InterPro" id="IPR014776">
    <property type="entry name" value="4pyrrole_Mease_sub2"/>
</dbReference>